<organism evidence="1 2">
    <name type="scientific">Alteromonas australica</name>
    <dbReference type="NCBI Taxonomy" id="589873"/>
    <lineage>
        <taxon>Bacteria</taxon>
        <taxon>Pseudomonadati</taxon>
        <taxon>Pseudomonadota</taxon>
        <taxon>Gammaproteobacteria</taxon>
        <taxon>Alteromonadales</taxon>
        <taxon>Alteromonadaceae</taxon>
        <taxon>Alteromonas/Salinimonas group</taxon>
        <taxon>Alteromonas</taxon>
    </lineage>
</organism>
<reference evidence="1 2" key="1">
    <citation type="journal article" date="2018" name="Nat. Biotechnol.">
        <title>A standardized bacterial taxonomy based on genome phylogeny substantially revises the tree of life.</title>
        <authorList>
            <person name="Parks D.H."/>
            <person name="Chuvochina M."/>
            <person name="Waite D.W."/>
            <person name="Rinke C."/>
            <person name="Skarshewski A."/>
            <person name="Chaumeil P.A."/>
            <person name="Hugenholtz P."/>
        </authorList>
    </citation>
    <scope>NUCLEOTIDE SEQUENCE [LARGE SCALE GENOMIC DNA]</scope>
    <source>
        <strain evidence="1">UBA11978</strain>
    </source>
</reference>
<dbReference type="Proteomes" id="UP000263517">
    <property type="component" value="Unassembled WGS sequence"/>
</dbReference>
<name>A0A350P9D7_9ALTE</name>
<dbReference type="InterPro" id="IPR049718">
    <property type="entry name" value="AKO59007-like"/>
</dbReference>
<gene>
    <name evidence="1" type="ORF">DCW74_19480</name>
</gene>
<dbReference type="AlphaFoldDB" id="A0A350P9D7"/>
<evidence type="ECO:0000313" key="2">
    <source>
        <dbReference type="Proteomes" id="UP000263517"/>
    </source>
</evidence>
<sequence>MAISNDVLSSTLRILLDEEVDNLFKAVPLLEEMRSSGGVETYDGGQKLDVPLILAEHSSITQLSNGYEPINLAVKDALRNATFNWCDFVAPVVITKKEELSNKGAKAVVSIAEARMKSVMGLLQREVEKQLIAGSSTVLTDLNTLRASTTARANGGFLAGAAYGTQSGTVGGIDTAALSTFQNQYKRSGTLSIADMTDLYIQCQAYTPGGGSPNLIISSAENYRDYKALLFANERFMAESQLDGGRLALMFHGARMYYDPFLDSVTDGTNDIRAYFLNTDHLKLAFDSDAQFEMEDFEHISGFASRSANICTRLQMYIQHLGSQGLLTK</sequence>
<proteinExistence type="predicted"/>
<comment type="caution">
    <text evidence="1">The sequence shown here is derived from an EMBL/GenBank/DDBJ whole genome shotgun (WGS) entry which is preliminary data.</text>
</comment>
<protein>
    <submittedName>
        <fullName evidence="1">Phage major capsid protein</fullName>
    </submittedName>
</protein>
<evidence type="ECO:0000313" key="1">
    <source>
        <dbReference type="EMBL" id="HAW77904.1"/>
    </source>
</evidence>
<accession>A0A350P9D7</accession>
<dbReference type="EMBL" id="DNAN01000680">
    <property type="protein sequence ID" value="HAW77904.1"/>
    <property type="molecule type" value="Genomic_DNA"/>
</dbReference>
<dbReference type="NCBIfam" id="NF033394">
    <property type="entry name" value="capsid_maj_Podo"/>
    <property type="match status" value="1"/>
</dbReference>